<keyword evidence="1" id="KW-0472">Membrane</keyword>
<keyword evidence="3" id="KW-0378">Hydrolase</keyword>
<dbReference type="GO" id="GO:0006508">
    <property type="term" value="P:proteolysis"/>
    <property type="evidence" value="ECO:0007669"/>
    <property type="project" value="InterPro"/>
</dbReference>
<evidence type="ECO:0000313" key="4">
    <source>
        <dbReference type="Proteomes" id="UP000244910"/>
    </source>
</evidence>
<dbReference type="RefSeq" id="WP_052037928.1">
    <property type="nucleotide sequence ID" value="NZ_CP020953.1"/>
</dbReference>
<proteinExistence type="predicted"/>
<gene>
    <name evidence="3" type="ORF">B9W14_12350</name>
</gene>
<dbReference type="InterPro" id="IPR052920">
    <property type="entry name" value="DNA-binding_regulatory"/>
</dbReference>
<dbReference type="PANTHER" id="PTHR43358">
    <property type="entry name" value="ALPHA/BETA-HYDROLASE"/>
    <property type="match status" value="1"/>
</dbReference>
<reference evidence="4" key="1">
    <citation type="submission" date="2017-04" db="EMBL/GenBank/DDBJ databases">
        <authorList>
            <person name="Song Y."/>
            <person name="Cho B.-K."/>
        </authorList>
    </citation>
    <scope>NUCLEOTIDE SEQUENCE [LARGE SCALE GENOMIC DNA]</scope>
    <source>
        <strain evidence="4">SL1</strain>
    </source>
</reference>
<dbReference type="SUPFAM" id="SSF53474">
    <property type="entry name" value="alpha/beta-Hydrolases"/>
    <property type="match status" value="1"/>
</dbReference>
<accession>A0A2U8DS00</accession>
<dbReference type="GO" id="GO:0008236">
    <property type="term" value="F:serine-type peptidase activity"/>
    <property type="evidence" value="ECO:0007669"/>
    <property type="project" value="InterPro"/>
</dbReference>
<organism evidence="3 4">
    <name type="scientific">Clostridium drakei</name>
    <dbReference type="NCBI Taxonomy" id="332101"/>
    <lineage>
        <taxon>Bacteria</taxon>
        <taxon>Bacillati</taxon>
        <taxon>Bacillota</taxon>
        <taxon>Clostridia</taxon>
        <taxon>Eubacteriales</taxon>
        <taxon>Clostridiaceae</taxon>
        <taxon>Clostridium</taxon>
    </lineage>
</organism>
<dbReference type="EMBL" id="CP020953">
    <property type="protein sequence ID" value="AWI05261.1"/>
    <property type="molecule type" value="Genomic_DNA"/>
</dbReference>
<keyword evidence="1" id="KW-1133">Transmembrane helix</keyword>
<evidence type="ECO:0000256" key="1">
    <source>
        <dbReference type="SAM" id="Phobius"/>
    </source>
</evidence>
<evidence type="ECO:0000313" key="3">
    <source>
        <dbReference type="EMBL" id="AWI05261.1"/>
    </source>
</evidence>
<dbReference type="InterPro" id="IPR001375">
    <property type="entry name" value="Peptidase_S9_cat"/>
</dbReference>
<dbReference type="InterPro" id="IPR029058">
    <property type="entry name" value="AB_hydrolase_fold"/>
</dbReference>
<feature type="transmembrane region" description="Helical" evidence="1">
    <location>
        <begin position="24"/>
        <end position="45"/>
    </location>
</feature>
<name>A0A2U8DS00_9CLOT</name>
<dbReference type="AlphaFoldDB" id="A0A2U8DS00"/>
<dbReference type="Pfam" id="PF00326">
    <property type="entry name" value="Peptidase_S9"/>
    <property type="match status" value="1"/>
</dbReference>
<feature type="domain" description="Peptidase S9 prolyl oligopeptidase catalytic" evidence="2">
    <location>
        <begin position="127"/>
        <end position="318"/>
    </location>
</feature>
<protein>
    <submittedName>
        <fullName evidence="3">Alpha/beta hydrolase</fullName>
    </submittedName>
</protein>
<evidence type="ECO:0000259" key="2">
    <source>
        <dbReference type="Pfam" id="PF00326"/>
    </source>
</evidence>
<keyword evidence="1" id="KW-0812">Transmembrane</keyword>
<dbReference type="KEGG" id="cdrk:B9W14_12350"/>
<dbReference type="Gene3D" id="3.40.50.1820">
    <property type="entry name" value="alpha/beta hydrolase"/>
    <property type="match status" value="1"/>
</dbReference>
<keyword evidence="4" id="KW-1185">Reference proteome</keyword>
<sequence>MGNKSELLKEILIPLLSLNKTIKIVLFFVLISILFLEVFSVYIVIKFSHPKSINFHPNMESYGIKNYKNVIFNSFNENMKLNGCLIKSGNSKKTVIVCHGYGDSKFIVGGRTPSSVKIDNLQLSKIFLKEGYNTFLFDFRGHGDYARRDGVTIGFKEQQDILGAINFIKSKNIGDIIGIIGFSMGASTALSSIDKTNDINFVIADSPFSNLKTYLHSNMKVWTGLPDFPFVPMILLNFKLIYGVNYNTVSPVNSVSNSKIPILLIHGKKDITIPYTESLKIKKSFKNSKSKLVSFSDSTHVGSYFMYPKKYERVLKDFLESIEL</sequence>
<dbReference type="OrthoDB" id="9776685at2"/>
<dbReference type="Proteomes" id="UP000244910">
    <property type="component" value="Chromosome"/>
</dbReference>
<dbReference type="PANTHER" id="PTHR43358:SF4">
    <property type="entry name" value="ALPHA_BETA HYDROLASE FOLD-1 DOMAIN-CONTAINING PROTEIN"/>
    <property type="match status" value="1"/>
</dbReference>